<gene>
    <name evidence="4" type="ORF">Cci01nite_28760</name>
</gene>
<comment type="caution">
    <text evidence="4">The sequence shown here is derived from an EMBL/GenBank/DDBJ whole genome shotgun (WGS) entry which is preliminary data.</text>
</comment>
<dbReference type="InterPro" id="IPR016181">
    <property type="entry name" value="Acyl_CoA_acyltransferase"/>
</dbReference>
<name>A0A8J3NYY9_9ACTN</name>
<dbReference type="Proteomes" id="UP000659904">
    <property type="component" value="Unassembled WGS sequence"/>
</dbReference>
<dbReference type="CDD" id="cd04301">
    <property type="entry name" value="NAT_SF"/>
    <property type="match status" value="1"/>
</dbReference>
<dbReference type="EMBL" id="BONH01000010">
    <property type="protein sequence ID" value="GIF97782.1"/>
    <property type="molecule type" value="Genomic_DNA"/>
</dbReference>
<dbReference type="PANTHER" id="PTHR43877">
    <property type="entry name" value="AMINOALKYLPHOSPHONATE N-ACETYLTRANSFERASE-RELATED-RELATED"/>
    <property type="match status" value="1"/>
</dbReference>
<dbReference type="SUPFAM" id="SSF55729">
    <property type="entry name" value="Acyl-CoA N-acyltransferases (Nat)"/>
    <property type="match status" value="1"/>
</dbReference>
<accession>A0A8J3NYY9</accession>
<proteinExistence type="predicted"/>
<dbReference type="AlphaFoldDB" id="A0A8J3NYY9"/>
<dbReference type="InterPro" id="IPR050832">
    <property type="entry name" value="Bact_Acetyltransf"/>
</dbReference>
<dbReference type="GO" id="GO:0016747">
    <property type="term" value="F:acyltransferase activity, transferring groups other than amino-acyl groups"/>
    <property type="evidence" value="ECO:0007669"/>
    <property type="project" value="InterPro"/>
</dbReference>
<reference evidence="4 5" key="1">
    <citation type="submission" date="2021-01" db="EMBL/GenBank/DDBJ databases">
        <title>Whole genome shotgun sequence of Catellatospora citrea NBRC 14495.</title>
        <authorList>
            <person name="Komaki H."/>
            <person name="Tamura T."/>
        </authorList>
    </citation>
    <scope>NUCLEOTIDE SEQUENCE [LARGE SCALE GENOMIC DNA]</scope>
    <source>
        <strain evidence="4 5">NBRC 14495</strain>
    </source>
</reference>
<organism evidence="4 5">
    <name type="scientific">Catellatospora citrea</name>
    <dbReference type="NCBI Taxonomy" id="53366"/>
    <lineage>
        <taxon>Bacteria</taxon>
        <taxon>Bacillati</taxon>
        <taxon>Actinomycetota</taxon>
        <taxon>Actinomycetes</taxon>
        <taxon>Micromonosporales</taxon>
        <taxon>Micromonosporaceae</taxon>
        <taxon>Catellatospora</taxon>
    </lineage>
</organism>
<dbReference type="PROSITE" id="PS51186">
    <property type="entry name" value="GNAT"/>
    <property type="match status" value="1"/>
</dbReference>
<keyword evidence="1" id="KW-0808">Transferase</keyword>
<dbReference type="PANTHER" id="PTHR43877:SF2">
    <property type="entry name" value="AMINOALKYLPHOSPHONATE N-ACETYLTRANSFERASE-RELATED"/>
    <property type="match status" value="1"/>
</dbReference>
<evidence type="ECO:0000256" key="2">
    <source>
        <dbReference type="ARBA" id="ARBA00023315"/>
    </source>
</evidence>
<protein>
    <recommendedName>
        <fullName evidence="3">N-acetyltransferase domain-containing protein</fullName>
    </recommendedName>
</protein>
<keyword evidence="2" id="KW-0012">Acyltransferase</keyword>
<dbReference type="Pfam" id="PF00583">
    <property type="entry name" value="Acetyltransf_1"/>
    <property type="match status" value="1"/>
</dbReference>
<keyword evidence="5" id="KW-1185">Reference proteome</keyword>
<dbReference type="Gene3D" id="3.40.630.30">
    <property type="match status" value="1"/>
</dbReference>
<dbReference type="InterPro" id="IPR000182">
    <property type="entry name" value="GNAT_dom"/>
</dbReference>
<dbReference type="RefSeq" id="WP_120318825.1">
    <property type="nucleotide sequence ID" value="NZ_BONH01000010.1"/>
</dbReference>
<evidence type="ECO:0000313" key="4">
    <source>
        <dbReference type="EMBL" id="GIF97782.1"/>
    </source>
</evidence>
<feature type="domain" description="N-acetyltransferase" evidence="3">
    <location>
        <begin position="95"/>
        <end position="186"/>
    </location>
</feature>
<evidence type="ECO:0000313" key="5">
    <source>
        <dbReference type="Proteomes" id="UP000659904"/>
    </source>
</evidence>
<sequence>MLIPLLPGDIAPGSPVLAELAELYAGNAAFHRLSGEFGPEPESVSPTEVAGALTEELATPGVGVFLARVPGSGVPTGRDEADAAGGDPGAPLAGVVALLEAHPVDGFPWIGLLMVDARRTGRGLGRAVAEEVHDRLRRAGRPGVRLAVLANNPAALAFWTRLGYTEIDRRPDLQAGRDCIVMHRDL</sequence>
<evidence type="ECO:0000256" key="1">
    <source>
        <dbReference type="ARBA" id="ARBA00022679"/>
    </source>
</evidence>
<evidence type="ECO:0000259" key="3">
    <source>
        <dbReference type="PROSITE" id="PS51186"/>
    </source>
</evidence>